<accession>A0A7D5EYW0</accession>
<keyword evidence="1" id="KW-0175">Coiled coil</keyword>
<dbReference type="GO" id="GO:0000150">
    <property type="term" value="F:DNA strand exchange activity"/>
    <property type="evidence" value="ECO:0007669"/>
    <property type="project" value="InterPro"/>
</dbReference>
<dbReference type="InterPro" id="IPR011109">
    <property type="entry name" value="DNA_bind_recombinase_dom"/>
</dbReference>
<dbReference type="Pfam" id="PF07508">
    <property type="entry name" value="Recombinase"/>
    <property type="match status" value="1"/>
</dbReference>
<dbReference type="InterPro" id="IPR036162">
    <property type="entry name" value="Resolvase-like_N_sf"/>
</dbReference>
<proteinExistence type="predicted"/>
<dbReference type="InterPro" id="IPR025827">
    <property type="entry name" value="Zn_ribbon_recom_dom"/>
</dbReference>
<dbReference type="InterPro" id="IPR038109">
    <property type="entry name" value="DNA_bind_recomb_sf"/>
</dbReference>
<dbReference type="Gene3D" id="3.90.1750.20">
    <property type="entry name" value="Putative Large Serine Recombinase, Chain B, Domain 2"/>
    <property type="match status" value="1"/>
</dbReference>
<dbReference type="Pfam" id="PF13408">
    <property type="entry name" value="Zn_ribbon_recom"/>
    <property type="match status" value="1"/>
</dbReference>
<dbReference type="InterPro" id="IPR050639">
    <property type="entry name" value="SSR_resolvase"/>
</dbReference>
<dbReference type="SUPFAM" id="SSF53041">
    <property type="entry name" value="Resolvase-like"/>
    <property type="match status" value="1"/>
</dbReference>
<reference evidence="3 4" key="1">
    <citation type="submission" date="2020-06" db="EMBL/GenBank/DDBJ databases">
        <authorList>
            <person name="Jo H."/>
        </authorList>
    </citation>
    <scope>NUCLEOTIDE SEQUENCE [LARGE SCALE GENOMIC DNA]</scope>
    <source>
        <strain evidence="3 4">I46</strain>
    </source>
</reference>
<dbReference type="PANTHER" id="PTHR30461">
    <property type="entry name" value="DNA-INVERTASE FROM LAMBDOID PROPHAGE"/>
    <property type="match status" value="1"/>
</dbReference>
<organism evidence="3 4">
    <name type="scientific">Microbacterium oleivorans</name>
    <dbReference type="NCBI Taxonomy" id="273677"/>
    <lineage>
        <taxon>Bacteria</taxon>
        <taxon>Bacillati</taxon>
        <taxon>Actinomycetota</taxon>
        <taxon>Actinomycetes</taxon>
        <taxon>Micrococcales</taxon>
        <taxon>Microbacteriaceae</taxon>
        <taxon>Microbacterium</taxon>
    </lineage>
</organism>
<dbReference type="EMBL" id="CP058316">
    <property type="protein sequence ID" value="QLD12750.1"/>
    <property type="molecule type" value="Genomic_DNA"/>
</dbReference>
<evidence type="ECO:0000313" key="4">
    <source>
        <dbReference type="Proteomes" id="UP000509638"/>
    </source>
</evidence>
<dbReference type="InterPro" id="IPR006119">
    <property type="entry name" value="Resolv_N"/>
</dbReference>
<feature type="domain" description="Recombinase" evidence="2">
    <location>
        <begin position="86"/>
        <end position="204"/>
    </location>
</feature>
<sequence>MRYVVIYMRSRVFRNHLDAAVTKIRLRDKGVTLVSAKERFGDGYMGDAMEAITDIMNEVQVRQSGEDIRIKMAHKVQRGGSVGRAKLGYLNVRKDYDGRLVNTIDLDPARYELIRRAFEQYATDQYSIWQLAGLLEDQGLTTRPSAKRPARPLSPSALAKILRDPYYTGAIRFKGALYPGRHQAIVSKTTFLEVQKILDRRNRKGDRDMIHFHYLKGLLACGTCADEGRTSRLVYSQNTGNGGLYEYYLCAAKQRGRCSIGTIRLDDVEAAVHRAVAAERFDAATLTALRAEVTAAMDTLQAAERELKSNLRKQLQTLESQEDRLIDLAADGTMPSDKLRTRLNDITMQKASISERLQRTEKHLRSGAETVLAYLDLFEEPDEFYSRVSDNVRRDLLAAFFDRLVVYVEDGRLRIDPVRTDVIAALHSWSDAHSRQNEEAPRVSAEGSFSSTKRDFASIGLSNSQLVGMTGFEPATP</sequence>
<dbReference type="RefSeq" id="WP_178013772.1">
    <property type="nucleotide sequence ID" value="NZ_CP058316.1"/>
</dbReference>
<dbReference type="AlphaFoldDB" id="A0A7D5EYW0"/>
<gene>
    <name evidence="3" type="ORF">HW566_13790</name>
</gene>
<feature type="coiled-coil region" evidence="1">
    <location>
        <begin position="286"/>
        <end position="328"/>
    </location>
</feature>
<dbReference type="Pfam" id="PF00239">
    <property type="entry name" value="Resolvase"/>
    <property type="match status" value="1"/>
</dbReference>
<protein>
    <submittedName>
        <fullName evidence="3">Recombinase family protein</fullName>
    </submittedName>
</protein>
<evidence type="ECO:0000259" key="2">
    <source>
        <dbReference type="PROSITE" id="PS51737"/>
    </source>
</evidence>
<dbReference type="PANTHER" id="PTHR30461:SF23">
    <property type="entry name" value="DNA RECOMBINASE-RELATED"/>
    <property type="match status" value="1"/>
</dbReference>
<evidence type="ECO:0000313" key="3">
    <source>
        <dbReference type="EMBL" id="QLD12750.1"/>
    </source>
</evidence>
<dbReference type="Proteomes" id="UP000509638">
    <property type="component" value="Chromosome"/>
</dbReference>
<evidence type="ECO:0000256" key="1">
    <source>
        <dbReference type="SAM" id="Coils"/>
    </source>
</evidence>
<name>A0A7D5EYW0_9MICO</name>
<dbReference type="PROSITE" id="PS51737">
    <property type="entry name" value="RECOMBINASE_DNA_BIND"/>
    <property type="match status" value="1"/>
</dbReference>
<dbReference type="GO" id="GO:0003677">
    <property type="term" value="F:DNA binding"/>
    <property type="evidence" value="ECO:0007669"/>
    <property type="project" value="InterPro"/>
</dbReference>